<evidence type="ECO:0000313" key="3">
    <source>
        <dbReference type="Proteomes" id="UP000192140"/>
    </source>
</evidence>
<evidence type="ECO:0000256" key="1">
    <source>
        <dbReference type="SAM" id="MobiDB-lite"/>
    </source>
</evidence>
<sequence length="535" mass="60252">MNPNVDTNEDAHGSSDAAEAAISKRPRILGQDLQGQREIDMADASVTNSSLTLTERFISSHSPGDGISHDQTVRHDESMDSLSDRFANMPALPGAGRREDEYILVRQTGPHSFIATAKGNLESLPTKDEFNKFCRLYRDGAGNYYPPPLAFERIDIPDSVSADLHGLQPEERNSSRFRYKQDVWNHAHAQMGITGTSIFYEQAENVERDRNNKPKPEFRYVETIYGRREIQKCYKHPFQAGSLLPDIMIKTPQNDVRFAYRLSTGDDFTGKTFSEFERSIKNLYGQDTEIKLKSKSGIMHDSKYLEAWEPGSADIRFAEFAGENRAHNRQLPLATVNMGGQDGGFDRHVSVKFLFEGAPDSPWAKALKKGELWDRVQVLTRDGNRYMSPSRLQYSDPEHFGQLMDAAGLPKSMGQQSHAPSIKFEHFAANGVILAAIGPELRDIRDIPATELRNLSEKNVLIADRNEKNQRTGTYTIAAEYERKMMKLPDDAAQVLGKPANIYSRNFVRPESAARPIHDSRRTFGSRARHTVNGL</sequence>
<protein>
    <submittedName>
        <fullName evidence="2">Single-strand DNA-binding protein</fullName>
    </submittedName>
</protein>
<dbReference type="InterPro" id="IPR009868">
    <property type="entry name" value="VirE2"/>
</dbReference>
<proteinExistence type="predicted"/>
<dbReference type="Pfam" id="PF07229">
    <property type="entry name" value="VirE2"/>
    <property type="match status" value="1"/>
</dbReference>
<comment type="caution">
    <text evidence="2">The sequence shown here is derived from an EMBL/GenBank/DDBJ whole genome shotgun (WGS) entry which is preliminary data.</text>
</comment>
<name>A0A1S7U9R1_9HYPH</name>
<dbReference type="AlphaFoldDB" id="A0A1S7U9R1"/>
<gene>
    <name evidence="2" type="primary">virE</name>
    <name evidence="2" type="ORF">AGR7A_pAt20320</name>
</gene>
<evidence type="ECO:0000313" key="2">
    <source>
        <dbReference type="EMBL" id="CVI63660.1"/>
    </source>
</evidence>
<dbReference type="EMBL" id="FCNP01000049">
    <property type="protein sequence ID" value="CVI63660.1"/>
    <property type="molecule type" value="Genomic_DNA"/>
</dbReference>
<dbReference type="GO" id="GO:0003677">
    <property type="term" value="F:DNA binding"/>
    <property type="evidence" value="ECO:0007669"/>
    <property type="project" value="UniProtKB-KW"/>
</dbReference>
<keyword evidence="2" id="KW-0238">DNA-binding</keyword>
<keyword evidence="3" id="KW-1185">Reference proteome</keyword>
<accession>A0A1S7U9R1</accession>
<dbReference type="Proteomes" id="UP000192140">
    <property type="component" value="Unassembled WGS sequence"/>
</dbReference>
<dbReference type="RefSeq" id="WP_080855238.1">
    <property type="nucleotide sequence ID" value="NZ_LT009777.1"/>
</dbReference>
<organism evidence="2 3">
    <name type="scientific">Agrobacterium deltaense NCPPB 1641</name>
    <dbReference type="NCBI Taxonomy" id="1183425"/>
    <lineage>
        <taxon>Bacteria</taxon>
        <taxon>Pseudomonadati</taxon>
        <taxon>Pseudomonadota</taxon>
        <taxon>Alphaproteobacteria</taxon>
        <taxon>Hyphomicrobiales</taxon>
        <taxon>Rhizobiaceae</taxon>
        <taxon>Rhizobium/Agrobacterium group</taxon>
        <taxon>Agrobacterium</taxon>
    </lineage>
</organism>
<reference evidence="2" key="1">
    <citation type="submission" date="2016-01" db="EMBL/GenBank/DDBJ databases">
        <authorList>
            <person name="Regsiter A."/>
            <person name="william w."/>
        </authorList>
    </citation>
    <scope>NUCLEOTIDE SEQUENCE</scope>
    <source>
        <strain evidence="2">NCPPB 1641</strain>
    </source>
</reference>
<feature type="region of interest" description="Disordered" evidence="1">
    <location>
        <begin position="1"/>
        <end position="29"/>
    </location>
</feature>